<dbReference type="SUPFAM" id="SSF56784">
    <property type="entry name" value="HAD-like"/>
    <property type="match status" value="1"/>
</dbReference>
<accession>A0A942Z953</accession>
<dbReference type="GO" id="GO:0008967">
    <property type="term" value="F:phosphoglycolate phosphatase activity"/>
    <property type="evidence" value="ECO:0007669"/>
    <property type="project" value="TreeGrafter"/>
</dbReference>
<dbReference type="SFLD" id="SFLDG01129">
    <property type="entry name" value="C1.5:_HAD__Beta-PGM__Phosphata"/>
    <property type="match status" value="1"/>
</dbReference>
<gene>
    <name evidence="1" type="ORF">GOQ27_08675</name>
</gene>
<name>A0A942Z953_9FIRM</name>
<dbReference type="Gene3D" id="1.10.150.240">
    <property type="entry name" value="Putative phosphatase, domain 2"/>
    <property type="match status" value="1"/>
</dbReference>
<protein>
    <submittedName>
        <fullName evidence="1">HAD family hydrolase</fullName>
    </submittedName>
</protein>
<reference evidence="1" key="1">
    <citation type="submission" date="2019-12" db="EMBL/GenBank/DDBJ databases">
        <title>Clostridiaceae gen. nov. sp. nov., isolated from sediment in Xinjiang, China.</title>
        <authorList>
            <person name="Zhang R."/>
        </authorList>
    </citation>
    <scope>NUCLEOTIDE SEQUENCE</scope>
    <source>
        <strain evidence="1">D2Q-11</strain>
    </source>
</reference>
<dbReference type="InterPro" id="IPR050155">
    <property type="entry name" value="HAD-like_hydrolase_sf"/>
</dbReference>
<proteinExistence type="predicted"/>
<keyword evidence="1" id="KW-0378">Hydrolase</keyword>
<dbReference type="GO" id="GO:0005829">
    <property type="term" value="C:cytosol"/>
    <property type="evidence" value="ECO:0007669"/>
    <property type="project" value="TreeGrafter"/>
</dbReference>
<dbReference type="InterPro" id="IPR036412">
    <property type="entry name" value="HAD-like_sf"/>
</dbReference>
<dbReference type="GO" id="GO:0006281">
    <property type="term" value="P:DNA repair"/>
    <property type="evidence" value="ECO:0007669"/>
    <property type="project" value="TreeGrafter"/>
</dbReference>
<dbReference type="Proteomes" id="UP000724672">
    <property type="component" value="Unassembled WGS sequence"/>
</dbReference>
<sequence>MSSLIFFDINGTIIKRDNRTDIPYNNAIDQYLNVENGMDEIDTSARSDKDVFMEVLDKYGQEFSEEKWNGFLQVYREQLEEFKTTNVWRENADAKSILEKLSKTNHKLSLITGELSIGAQYKLGKIGVWKYFPTGGFGENGLKRFDIADNALSKAKDLYGNKFDEVYVIGDTILDIKTARHLGAKIISITTGSNTREELLAENPDYIIDKFEEIEDLFIK</sequence>
<evidence type="ECO:0000313" key="2">
    <source>
        <dbReference type="Proteomes" id="UP000724672"/>
    </source>
</evidence>
<dbReference type="InterPro" id="IPR023214">
    <property type="entry name" value="HAD_sf"/>
</dbReference>
<organism evidence="1 2">
    <name type="scientific">Anaeromonas frigoriresistens</name>
    <dbReference type="NCBI Taxonomy" id="2683708"/>
    <lineage>
        <taxon>Bacteria</taxon>
        <taxon>Bacillati</taxon>
        <taxon>Bacillota</taxon>
        <taxon>Tissierellia</taxon>
        <taxon>Tissierellales</taxon>
        <taxon>Thermohalobacteraceae</taxon>
        <taxon>Anaeromonas</taxon>
    </lineage>
</organism>
<keyword evidence="2" id="KW-1185">Reference proteome</keyword>
<dbReference type="SFLD" id="SFLDS00003">
    <property type="entry name" value="Haloacid_Dehalogenase"/>
    <property type="match status" value="1"/>
</dbReference>
<dbReference type="RefSeq" id="WP_203366460.1">
    <property type="nucleotide sequence ID" value="NZ_WSFT01000036.1"/>
</dbReference>
<dbReference type="PANTHER" id="PTHR43434">
    <property type="entry name" value="PHOSPHOGLYCOLATE PHOSPHATASE"/>
    <property type="match status" value="1"/>
</dbReference>
<evidence type="ECO:0000313" key="1">
    <source>
        <dbReference type="EMBL" id="MBS4538535.1"/>
    </source>
</evidence>
<dbReference type="AlphaFoldDB" id="A0A942Z953"/>
<dbReference type="PANTHER" id="PTHR43434:SF1">
    <property type="entry name" value="PHOSPHOGLYCOLATE PHOSPHATASE"/>
    <property type="match status" value="1"/>
</dbReference>
<dbReference type="Gene3D" id="3.40.50.1000">
    <property type="entry name" value="HAD superfamily/HAD-like"/>
    <property type="match status" value="1"/>
</dbReference>
<comment type="caution">
    <text evidence="1">The sequence shown here is derived from an EMBL/GenBank/DDBJ whole genome shotgun (WGS) entry which is preliminary data.</text>
</comment>
<dbReference type="InterPro" id="IPR023198">
    <property type="entry name" value="PGP-like_dom2"/>
</dbReference>
<dbReference type="Pfam" id="PF13242">
    <property type="entry name" value="Hydrolase_like"/>
    <property type="match status" value="1"/>
</dbReference>
<dbReference type="EMBL" id="WSFT01000036">
    <property type="protein sequence ID" value="MBS4538535.1"/>
    <property type="molecule type" value="Genomic_DNA"/>
</dbReference>